<name>A0A8S5TLW3_9CAUD</name>
<accession>A0A8S5TLW3</accession>
<sequence length="112" mass="13244">METYYAVVYHNGMKIKAGLSYNNTQIFDSYKVRKKRDMEEVIQKIRQASDIPALAVRRRTVKGMVHEWKAHNLLYELGIARDRTKDVDLDIGNPWYKVLGYRILSIPYTLFF</sequence>
<dbReference type="EMBL" id="BK032843">
    <property type="protein sequence ID" value="DAF63770.1"/>
    <property type="molecule type" value="Genomic_DNA"/>
</dbReference>
<organism evidence="1">
    <name type="scientific">Podoviridae sp. ctz6O13</name>
    <dbReference type="NCBI Taxonomy" id="2827757"/>
    <lineage>
        <taxon>Viruses</taxon>
        <taxon>Duplodnaviria</taxon>
        <taxon>Heunggongvirae</taxon>
        <taxon>Uroviricota</taxon>
        <taxon>Caudoviricetes</taxon>
    </lineage>
</organism>
<evidence type="ECO:0000313" key="1">
    <source>
        <dbReference type="EMBL" id="DAF63770.1"/>
    </source>
</evidence>
<protein>
    <submittedName>
        <fullName evidence="1">Uncharacterized protein</fullName>
    </submittedName>
</protein>
<reference evidence="1" key="1">
    <citation type="journal article" date="2021" name="Proc. Natl. Acad. Sci. U.S.A.">
        <title>A Catalog of Tens of Thousands of Viruses from Human Metagenomes Reveals Hidden Associations with Chronic Diseases.</title>
        <authorList>
            <person name="Tisza M.J."/>
            <person name="Buck C.B."/>
        </authorList>
    </citation>
    <scope>NUCLEOTIDE SEQUENCE</scope>
    <source>
        <strain evidence="1">Ctz6O13</strain>
    </source>
</reference>
<proteinExistence type="predicted"/>